<sequence length="105" mass="11466">LQEPTQMVQTPKQQQRQVGMQPFHNMLEMPGGYSQSGGRRLTGVGDMFMGAHPANTAMYQAPGMQYGNQNYLKMGSCGQSGRGYLCNYHPSTPGNMSFVSKSGLI</sequence>
<organism evidence="1 2">
    <name type="scientific">Cichlidogyrus casuarinus</name>
    <dbReference type="NCBI Taxonomy" id="1844966"/>
    <lineage>
        <taxon>Eukaryota</taxon>
        <taxon>Metazoa</taxon>
        <taxon>Spiralia</taxon>
        <taxon>Lophotrochozoa</taxon>
        <taxon>Platyhelminthes</taxon>
        <taxon>Monogenea</taxon>
        <taxon>Monopisthocotylea</taxon>
        <taxon>Dactylogyridea</taxon>
        <taxon>Ancyrocephalidae</taxon>
        <taxon>Cichlidogyrus</taxon>
    </lineage>
</organism>
<dbReference type="AlphaFoldDB" id="A0ABD2PKT3"/>
<evidence type="ECO:0000313" key="1">
    <source>
        <dbReference type="EMBL" id="KAL3307924.1"/>
    </source>
</evidence>
<keyword evidence="2" id="KW-1185">Reference proteome</keyword>
<name>A0ABD2PKT3_9PLAT</name>
<proteinExistence type="predicted"/>
<dbReference type="EMBL" id="JBJKFK010006194">
    <property type="protein sequence ID" value="KAL3307924.1"/>
    <property type="molecule type" value="Genomic_DNA"/>
</dbReference>
<feature type="non-terminal residue" evidence="1">
    <location>
        <position position="1"/>
    </location>
</feature>
<dbReference type="Proteomes" id="UP001626550">
    <property type="component" value="Unassembled WGS sequence"/>
</dbReference>
<protein>
    <submittedName>
        <fullName evidence="1">Uncharacterized protein</fullName>
    </submittedName>
</protein>
<reference evidence="1 2" key="1">
    <citation type="submission" date="2024-11" db="EMBL/GenBank/DDBJ databases">
        <title>Adaptive evolution of stress response genes in parasites aligns with host niche diversity.</title>
        <authorList>
            <person name="Hahn C."/>
            <person name="Resl P."/>
        </authorList>
    </citation>
    <scope>NUCLEOTIDE SEQUENCE [LARGE SCALE GENOMIC DNA]</scope>
    <source>
        <strain evidence="1">EGGRZ-B1_66</strain>
        <tissue evidence="1">Body</tissue>
    </source>
</reference>
<accession>A0ABD2PKT3</accession>
<evidence type="ECO:0000313" key="2">
    <source>
        <dbReference type="Proteomes" id="UP001626550"/>
    </source>
</evidence>
<gene>
    <name evidence="1" type="ORF">Ciccas_013551</name>
</gene>
<comment type="caution">
    <text evidence="1">The sequence shown here is derived from an EMBL/GenBank/DDBJ whole genome shotgun (WGS) entry which is preliminary data.</text>
</comment>